<feature type="region of interest" description="Disordered" evidence="1">
    <location>
        <begin position="75"/>
        <end position="154"/>
    </location>
</feature>
<reference evidence="2 3" key="1">
    <citation type="submission" date="2018-06" db="EMBL/GenBank/DDBJ databases">
        <title>A transcriptomic atlas of mushroom development highlights an independent origin of complex multicellularity.</title>
        <authorList>
            <consortium name="DOE Joint Genome Institute"/>
            <person name="Krizsan K."/>
            <person name="Almasi E."/>
            <person name="Merenyi Z."/>
            <person name="Sahu N."/>
            <person name="Viragh M."/>
            <person name="Koszo T."/>
            <person name="Mondo S."/>
            <person name="Kiss B."/>
            <person name="Balint B."/>
            <person name="Kues U."/>
            <person name="Barry K."/>
            <person name="Hegedus J.C."/>
            <person name="Henrissat B."/>
            <person name="Johnson J."/>
            <person name="Lipzen A."/>
            <person name="Ohm R."/>
            <person name="Nagy I."/>
            <person name="Pangilinan J."/>
            <person name="Yan J."/>
            <person name="Xiong Y."/>
            <person name="Grigoriev I.V."/>
            <person name="Hibbett D.S."/>
            <person name="Nagy L.G."/>
        </authorList>
    </citation>
    <scope>NUCLEOTIDE SEQUENCE [LARGE SCALE GENOMIC DNA]</scope>
    <source>
        <strain evidence="2 3">SZMC22713</strain>
    </source>
</reference>
<dbReference type="AlphaFoldDB" id="A0A4Y7Q377"/>
<feature type="compositionally biased region" description="Low complexity" evidence="1">
    <location>
        <begin position="75"/>
        <end position="89"/>
    </location>
</feature>
<protein>
    <submittedName>
        <fullName evidence="2">Uncharacterized protein</fullName>
    </submittedName>
</protein>
<dbReference type="VEuPathDB" id="FungiDB:BD410DRAFT_283762"/>
<proteinExistence type="predicted"/>
<name>A0A4Y7Q377_9AGAM</name>
<keyword evidence="3" id="KW-1185">Reference proteome</keyword>
<accession>A0A4Y7Q377</accession>
<feature type="compositionally biased region" description="Low complexity" evidence="1">
    <location>
        <begin position="97"/>
        <end position="117"/>
    </location>
</feature>
<dbReference type="STRING" id="50990.A0A4Y7Q377"/>
<organism evidence="2 3">
    <name type="scientific">Rickenella mellea</name>
    <dbReference type="NCBI Taxonomy" id="50990"/>
    <lineage>
        <taxon>Eukaryota</taxon>
        <taxon>Fungi</taxon>
        <taxon>Dikarya</taxon>
        <taxon>Basidiomycota</taxon>
        <taxon>Agaricomycotina</taxon>
        <taxon>Agaricomycetes</taxon>
        <taxon>Hymenochaetales</taxon>
        <taxon>Rickenellaceae</taxon>
        <taxon>Rickenella</taxon>
    </lineage>
</organism>
<dbReference type="Proteomes" id="UP000294933">
    <property type="component" value="Unassembled WGS sequence"/>
</dbReference>
<dbReference type="EMBL" id="ML170178">
    <property type="protein sequence ID" value="TDL21895.1"/>
    <property type="molecule type" value="Genomic_DNA"/>
</dbReference>
<evidence type="ECO:0000256" key="1">
    <source>
        <dbReference type="SAM" id="MobiDB-lite"/>
    </source>
</evidence>
<evidence type="ECO:0000313" key="3">
    <source>
        <dbReference type="Proteomes" id="UP000294933"/>
    </source>
</evidence>
<gene>
    <name evidence="2" type="ORF">BD410DRAFT_283762</name>
</gene>
<evidence type="ECO:0000313" key="2">
    <source>
        <dbReference type="EMBL" id="TDL21895.1"/>
    </source>
</evidence>
<sequence>MDALAPLLPFTKRFWALNKNDLTLLARAFDLSEDGGMKVLRQRVKTYFDAHEDVLQADPRFATLYLVGRAVPAPVPQQQQQQPNAMPQNPQQPPQQQPNVEPQEPQQPLQDQPIPGQHGPHPLNENPPVQPPQIPDHIEGDAPLNLQPGALQPPPDMPLIPSVDNLSQTVATMFPDADAATRRDYLDGLRTINQRFVSAQVPLRRFLHRCRQLRVICAPC</sequence>